<dbReference type="Proteomes" id="UP001497516">
    <property type="component" value="Chromosome 6"/>
</dbReference>
<feature type="compositionally biased region" description="Gly residues" evidence="1">
    <location>
        <begin position="143"/>
        <end position="152"/>
    </location>
</feature>
<evidence type="ECO:0000256" key="1">
    <source>
        <dbReference type="SAM" id="MobiDB-lite"/>
    </source>
</evidence>
<sequence>MVDETLGEELRSEMTKMAEAMEQERRSRLKGERTREMEARAREVETQKVWLAIGELKAMLAEALGRAGGGSRTAGDPGALVVAAAGGSNLGGAAGGGSTAAGAAAGRGGAIPEGGRTAATDPDVGLEAAGQDPAALTTAGTGPKAGGGGSGIGPTQIGLGMGPGLLPTPTAQEIAARKGKAKMPGYEIDGPLMNREPDLVGQYTQIHNGLGWLGLEDGPDGDELSLADQPVKWAEPEVDQRGPSGLRRATEPGGGQESVGQLLTEPR</sequence>
<dbReference type="EMBL" id="OZ034819">
    <property type="protein sequence ID" value="CAL1395333.1"/>
    <property type="molecule type" value="Genomic_DNA"/>
</dbReference>
<feature type="compositionally biased region" description="Basic and acidic residues" evidence="1">
    <location>
        <begin position="22"/>
        <end position="41"/>
    </location>
</feature>
<gene>
    <name evidence="2" type="ORF">LTRI10_LOCUS35774</name>
</gene>
<organism evidence="2 3">
    <name type="scientific">Linum trigynum</name>
    <dbReference type="NCBI Taxonomy" id="586398"/>
    <lineage>
        <taxon>Eukaryota</taxon>
        <taxon>Viridiplantae</taxon>
        <taxon>Streptophyta</taxon>
        <taxon>Embryophyta</taxon>
        <taxon>Tracheophyta</taxon>
        <taxon>Spermatophyta</taxon>
        <taxon>Magnoliopsida</taxon>
        <taxon>eudicotyledons</taxon>
        <taxon>Gunneridae</taxon>
        <taxon>Pentapetalae</taxon>
        <taxon>rosids</taxon>
        <taxon>fabids</taxon>
        <taxon>Malpighiales</taxon>
        <taxon>Linaceae</taxon>
        <taxon>Linum</taxon>
    </lineage>
</organism>
<reference evidence="2 3" key="1">
    <citation type="submission" date="2024-04" db="EMBL/GenBank/DDBJ databases">
        <authorList>
            <person name="Fracassetti M."/>
        </authorList>
    </citation>
    <scope>NUCLEOTIDE SEQUENCE [LARGE SCALE GENOMIC DNA]</scope>
</reference>
<dbReference type="AlphaFoldDB" id="A0AAV2FC83"/>
<protein>
    <submittedName>
        <fullName evidence="2">Uncharacterized protein</fullName>
    </submittedName>
</protein>
<keyword evidence="3" id="KW-1185">Reference proteome</keyword>
<feature type="region of interest" description="Disordered" evidence="1">
    <location>
        <begin position="231"/>
        <end position="267"/>
    </location>
</feature>
<feature type="region of interest" description="Disordered" evidence="1">
    <location>
        <begin position="93"/>
        <end position="160"/>
    </location>
</feature>
<feature type="region of interest" description="Disordered" evidence="1">
    <location>
        <begin position="1"/>
        <end position="41"/>
    </location>
</feature>
<evidence type="ECO:0000313" key="2">
    <source>
        <dbReference type="EMBL" id="CAL1395333.1"/>
    </source>
</evidence>
<feature type="compositionally biased region" description="Gly residues" evidence="1">
    <location>
        <begin position="93"/>
        <end position="112"/>
    </location>
</feature>
<proteinExistence type="predicted"/>
<accession>A0AAV2FC83</accession>
<name>A0AAV2FC83_9ROSI</name>
<evidence type="ECO:0000313" key="3">
    <source>
        <dbReference type="Proteomes" id="UP001497516"/>
    </source>
</evidence>